<organism evidence="1 2">
    <name type="scientific">Paracoccus litorisediminis</name>
    <dbReference type="NCBI Taxonomy" id="2006130"/>
    <lineage>
        <taxon>Bacteria</taxon>
        <taxon>Pseudomonadati</taxon>
        <taxon>Pseudomonadota</taxon>
        <taxon>Alphaproteobacteria</taxon>
        <taxon>Rhodobacterales</taxon>
        <taxon>Paracoccaceae</taxon>
        <taxon>Paracoccus</taxon>
    </lineage>
</organism>
<dbReference type="Proteomes" id="UP000449846">
    <property type="component" value="Unassembled WGS sequence"/>
</dbReference>
<name>A0A844HMP8_9RHOB</name>
<gene>
    <name evidence="1" type="ORF">GL300_18205</name>
</gene>
<dbReference type="AlphaFoldDB" id="A0A844HMP8"/>
<dbReference type="EMBL" id="WMIG01000013">
    <property type="protein sequence ID" value="MTH61146.1"/>
    <property type="molecule type" value="Genomic_DNA"/>
</dbReference>
<dbReference type="InterPro" id="IPR022243">
    <property type="entry name" value="DUF3768"/>
</dbReference>
<evidence type="ECO:0000313" key="2">
    <source>
        <dbReference type="Proteomes" id="UP000449846"/>
    </source>
</evidence>
<keyword evidence="2" id="KW-1185">Reference proteome</keyword>
<dbReference type="RefSeq" id="WP_155041088.1">
    <property type="nucleotide sequence ID" value="NZ_WMIG01000013.1"/>
</dbReference>
<accession>A0A844HMP8</accession>
<evidence type="ECO:0000313" key="1">
    <source>
        <dbReference type="EMBL" id="MTH61146.1"/>
    </source>
</evidence>
<comment type="caution">
    <text evidence="1">The sequence shown here is derived from an EMBL/GenBank/DDBJ whole genome shotgun (WGS) entry which is preliminary data.</text>
</comment>
<sequence length="140" mass="16067">MTDRPDLIENLSPEQRETAARIAELNDTFRLSLIGKAEKPPHCDARIMGDLSGEMLSLDPNERMQRQIDLMGRIATFGPFVEGNDPNGERDFGSFVMEGADDRIMWKIDYYDLEQEMHSPDPTDPAVTHRVLTIFYSRDY</sequence>
<protein>
    <submittedName>
        <fullName evidence="1">DUF3768 domain-containing protein</fullName>
    </submittedName>
</protein>
<reference evidence="1 2" key="1">
    <citation type="submission" date="2019-11" db="EMBL/GenBank/DDBJ databases">
        <authorList>
            <person name="Dong K."/>
        </authorList>
    </citation>
    <scope>NUCLEOTIDE SEQUENCE [LARGE SCALE GENOMIC DNA]</scope>
    <source>
        <strain evidence="1 2">NBRC 112902</strain>
    </source>
</reference>
<dbReference type="Pfam" id="PF12599">
    <property type="entry name" value="DUF3768"/>
    <property type="match status" value="1"/>
</dbReference>
<dbReference type="OrthoDB" id="1495368at2"/>
<proteinExistence type="predicted"/>